<dbReference type="GO" id="GO:0005737">
    <property type="term" value="C:cytoplasm"/>
    <property type="evidence" value="ECO:0007669"/>
    <property type="project" value="UniProtKB-ARBA"/>
</dbReference>
<keyword evidence="2" id="KW-0723">Serine/threonine-protein kinase</keyword>
<name>A0A438E1Z9_VITVI</name>
<dbReference type="SUPFAM" id="SSF56112">
    <property type="entry name" value="Protein kinase-like (PK-like)"/>
    <property type="match status" value="1"/>
</dbReference>
<proteinExistence type="predicted"/>
<evidence type="ECO:0000256" key="1">
    <source>
        <dbReference type="ARBA" id="ARBA00012513"/>
    </source>
</evidence>
<keyword evidence="5 10" id="KW-0418">Kinase</keyword>
<feature type="compositionally biased region" description="Polar residues" evidence="9">
    <location>
        <begin position="84"/>
        <end position="96"/>
    </location>
</feature>
<evidence type="ECO:0000313" key="10">
    <source>
        <dbReference type="EMBL" id="RVW41727.1"/>
    </source>
</evidence>
<gene>
    <name evidence="10" type="primary">TIO_3</name>
    <name evidence="10" type="ORF">CK203_082068</name>
</gene>
<dbReference type="Proteomes" id="UP000288805">
    <property type="component" value="Unassembled WGS sequence"/>
</dbReference>
<dbReference type="AlphaFoldDB" id="A0A438E1Z9"/>
<evidence type="ECO:0000256" key="9">
    <source>
        <dbReference type="SAM" id="MobiDB-lite"/>
    </source>
</evidence>
<dbReference type="Gene3D" id="1.10.510.10">
    <property type="entry name" value="Transferase(Phosphotransferase) domain 1"/>
    <property type="match status" value="1"/>
</dbReference>
<feature type="region of interest" description="Disordered" evidence="9">
    <location>
        <begin position="84"/>
        <end position="141"/>
    </location>
</feature>
<reference evidence="10 11" key="1">
    <citation type="journal article" date="2018" name="PLoS Genet.">
        <title>Population sequencing reveals clonal diversity and ancestral inbreeding in the grapevine cultivar Chardonnay.</title>
        <authorList>
            <person name="Roach M.J."/>
            <person name="Johnson D.L."/>
            <person name="Bohlmann J."/>
            <person name="van Vuuren H.J."/>
            <person name="Jones S.J."/>
            <person name="Pretorius I.S."/>
            <person name="Schmidt S.A."/>
            <person name="Borneman A.R."/>
        </authorList>
    </citation>
    <scope>NUCLEOTIDE SEQUENCE [LARGE SCALE GENOMIC DNA]</scope>
    <source>
        <strain evidence="11">cv. Chardonnay</strain>
        <tissue evidence="10">Leaf</tissue>
    </source>
</reference>
<evidence type="ECO:0000256" key="5">
    <source>
        <dbReference type="ARBA" id="ARBA00022777"/>
    </source>
</evidence>
<dbReference type="InterPro" id="IPR011009">
    <property type="entry name" value="Kinase-like_dom_sf"/>
</dbReference>
<keyword evidence="6" id="KW-0067">ATP-binding</keyword>
<dbReference type="PANTHER" id="PTHR22983">
    <property type="entry name" value="PROTEIN KINASE RELATED"/>
    <property type="match status" value="1"/>
</dbReference>
<sequence>MHEEKALGSRYELFVGQPPFYTNSVYALIRHIIKVPQNRLTWPALLEHPFVQETSDELEAREMRAATAAARGCDAAWRGEGNIIQASTGSTVPSPENRSHSPAAFESNNASKIQSGAQSCSPNSATVNSSPHEEFPGIWQS</sequence>
<comment type="catalytic activity">
    <reaction evidence="8">
        <text>L-seryl-[protein] + ATP = O-phospho-L-seryl-[protein] + ADP + H(+)</text>
        <dbReference type="Rhea" id="RHEA:17989"/>
        <dbReference type="Rhea" id="RHEA-COMP:9863"/>
        <dbReference type="Rhea" id="RHEA-COMP:11604"/>
        <dbReference type="ChEBI" id="CHEBI:15378"/>
        <dbReference type="ChEBI" id="CHEBI:29999"/>
        <dbReference type="ChEBI" id="CHEBI:30616"/>
        <dbReference type="ChEBI" id="CHEBI:83421"/>
        <dbReference type="ChEBI" id="CHEBI:456216"/>
        <dbReference type="EC" id="2.7.11.1"/>
    </reaction>
</comment>
<keyword evidence="4" id="KW-0547">Nucleotide-binding</keyword>
<evidence type="ECO:0000256" key="7">
    <source>
        <dbReference type="ARBA" id="ARBA00047899"/>
    </source>
</evidence>
<evidence type="ECO:0000256" key="2">
    <source>
        <dbReference type="ARBA" id="ARBA00022527"/>
    </source>
</evidence>
<evidence type="ECO:0000256" key="8">
    <source>
        <dbReference type="ARBA" id="ARBA00048679"/>
    </source>
</evidence>
<keyword evidence="3" id="KW-0808">Transferase</keyword>
<evidence type="ECO:0000313" key="11">
    <source>
        <dbReference type="Proteomes" id="UP000288805"/>
    </source>
</evidence>
<evidence type="ECO:0000256" key="3">
    <source>
        <dbReference type="ARBA" id="ARBA00022679"/>
    </source>
</evidence>
<evidence type="ECO:0000256" key="4">
    <source>
        <dbReference type="ARBA" id="ARBA00022741"/>
    </source>
</evidence>
<comment type="catalytic activity">
    <reaction evidence="7">
        <text>L-threonyl-[protein] + ATP = O-phospho-L-threonyl-[protein] + ADP + H(+)</text>
        <dbReference type="Rhea" id="RHEA:46608"/>
        <dbReference type="Rhea" id="RHEA-COMP:11060"/>
        <dbReference type="Rhea" id="RHEA-COMP:11605"/>
        <dbReference type="ChEBI" id="CHEBI:15378"/>
        <dbReference type="ChEBI" id="CHEBI:30013"/>
        <dbReference type="ChEBI" id="CHEBI:30616"/>
        <dbReference type="ChEBI" id="CHEBI:61977"/>
        <dbReference type="ChEBI" id="CHEBI:456216"/>
        <dbReference type="EC" id="2.7.11.1"/>
    </reaction>
</comment>
<feature type="compositionally biased region" description="Polar residues" evidence="9">
    <location>
        <begin position="106"/>
        <end position="130"/>
    </location>
</feature>
<protein>
    <recommendedName>
        <fullName evidence="1">non-specific serine/threonine protein kinase</fullName>
        <ecNumber evidence="1">2.7.11.1</ecNumber>
    </recommendedName>
</protein>
<dbReference type="EC" id="2.7.11.1" evidence="1"/>
<dbReference type="PANTHER" id="PTHR22983:SF6">
    <property type="entry name" value="SERINE_THREONINE-PROTEIN KINASE 36"/>
    <property type="match status" value="1"/>
</dbReference>
<dbReference type="EMBL" id="QGNW01001432">
    <property type="protein sequence ID" value="RVW41727.1"/>
    <property type="molecule type" value="Genomic_DNA"/>
</dbReference>
<dbReference type="GO" id="GO:0005524">
    <property type="term" value="F:ATP binding"/>
    <property type="evidence" value="ECO:0007669"/>
    <property type="project" value="UniProtKB-KW"/>
</dbReference>
<comment type="caution">
    <text evidence="10">The sequence shown here is derived from an EMBL/GenBank/DDBJ whole genome shotgun (WGS) entry which is preliminary data.</text>
</comment>
<evidence type="ECO:0000256" key="6">
    <source>
        <dbReference type="ARBA" id="ARBA00022840"/>
    </source>
</evidence>
<organism evidence="10 11">
    <name type="scientific">Vitis vinifera</name>
    <name type="common">Grape</name>
    <dbReference type="NCBI Taxonomy" id="29760"/>
    <lineage>
        <taxon>Eukaryota</taxon>
        <taxon>Viridiplantae</taxon>
        <taxon>Streptophyta</taxon>
        <taxon>Embryophyta</taxon>
        <taxon>Tracheophyta</taxon>
        <taxon>Spermatophyta</taxon>
        <taxon>Magnoliopsida</taxon>
        <taxon>eudicotyledons</taxon>
        <taxon>Gunneridae</taxon>
        <taxon>Pentapetalae</taxon>
        <taxon>rosids</taxon>
        <taxon>Vitales</taxon>
        <taxon>Vitaceae</taxon>
        <taxon>Viteae</taxon>
        <taxon>Vitis</taxon>
    </lineage>
</organism>
<accession>A0A438E1Z9</accession>
<dbReference type="GO" id="GO:0004674">
    <property type="term" value="F:protein serine/threonine kinase activity"/>
    <property type="evidence" value="ECO:0007669"/>
    <property type="project" value="UniProtKB-KW"/>
</dbReference>